<reference evidence="5 6" key="1">
    <citation type="submission" date="2016-10" db="EMBL/GenBank/DDBJ databases">
        <authorList>
            <person name="de Groot N.N."/>
        </authorList>
    </citation>
    <scope>NUCLEOTIDE SEQUENCE [LARGE SCALE GENOMIC DNA]</scope>
    <source>
        <strain evidence="5 6">APO</strain>
    </source>
</reference>
<dbReference type="Proteomes" id="UP000199230">
    <property type="component" value="Unassembled WGS sequence"/>
</dbReference>
<dbReference type="PROSITE" id="PS00211">
    <property type="entry name" value="ABC_TRANSPORTER_1"/>
    <property type="match status" value="1"/>
</dbReference>
<dbReference type="EMBL" id="FNPV01000008">
    <property type="protein sequence ID" value="SDZ08456.1"/>
    <property type="molecule type" value="Genomic_DNA"/>
</dbReference>
<dbReference type="PROSITE" id="PS50893">
    <property type="entry name" value="ABC_TRANSPORTER_2"/>
    <property type="match status" value="1"/>
</dbReference>
<name>A0A1H3Q4Z6_9FIRM</name>
<evidence type="ECO:0000259" key="4">
    <source>
        <dbReference type="PROSITE" id="PS50893"/>
    </source>
</evidence>
<evidence type="ECO:0000256" key="2">
    <source>
        <dbReference type="ARBA" id="ARBA00022741"/>
    </source>
</evidence>
<keyword evidence="3 5" id="KW-0067">ATP-binding</keyword>
<keyword evidence="1" id="KW-0813">Transport</keyword>
<dbReference type="SMART" id="SM00382">
    <property type="entry name" value="AAA"/>
    <property type="match status" value="1"/>
</dbReference>
<dbReference type="Pfam" id="PF00005">
    <property type="entry name" value="ABC_tran"/>
    <property type="match status" value="1"/>
</dbReference>
<dbReference type="AlphaFoldDB" id="A0A1H3Q4Z6"/>
<dbReference type="SUPFAM" id="SSF52540">
    <property type="entry name" value="P-loop containing nucleoside triphosphate hydrolases"/>
    <property type="match status" value="1"/>
</dbReference>
<dbReference type="InterPro" id="IPR003593">
    <property type="entry name" value="AAA+_ATPase"/>
</dbReference>
<dbReference type="InterPro" id="IPR027417">
    <property type="entry name" value="P-loop_NTPase"/>
</dbReference>
<evidence type="ECO:0000256" key="3">
    <source>
        <dbReference type="ARBA" id="ARBA00022840"/>
    </source>
</evidence>
<protein>
    <submittedName>
        <fullName evidence="5">Iron(III) transport system ATP-binding protein/molybdate transport system ATP-binding protein</fullName>
    </submittedName>
</protein>
<dbReference type="RefSeq" id="WP_093314599.1">
    <property type="nucleotide sequence ID" value="NZ_FNPV01000008.1"/>
</dbReference>
<organism evidence="5 6">
    <name type="scientific">Tindallia californiensis</name>
    <dbReference type="NCBI Taxonomy" id="159292"/>
    <lineage>
        <taxon>Bacteria</taxon>
        <taxon>Bacillati</taxon>
        <taxon>Bacillota</taxon>
        <taxon>Clostridia</taxon>
        <taxon>Peptostreptococcales</taxon>
        <taxon>Tindalliaceae</taxon>
        <taxon>Tindallia</taxon>
    </lineage>
</organism>
<dbReference type="GO" id="GO:0005524">
    <property type="term" value="F:ATP binding"/>
    <property type="evidence" value="ECO:0007669"/>
    <property type="project" value="UniProtKB-KW"/>
</dbReference>
<dbReference type="InterPro" id="IPR003439">
    <property type="entry name" value="ABC_transporter-like_ATP-bd"/>
</dbReference>
<dbReference type="InterPro" id="IPR050093">
    <property type="entry name" value="ABC_SmlMolc_Importer"/>
</dbReference>
<dbReference type="InterPro" id="IPR017871">
    <property type="entry name" value="ABC_transporter-like_CS"/>
</dbReference>
<feature type="domain" description="ABC transporter" evidence="4">
    <location>
        <begin position="1"/>
        <end position="209"/>
    </location>
</feature>
<dbReference type="OrthoDB" id="9802264at2"/>
<dbReference type="Gene3D" id="3.40.50.300">
    <property type="entry name" value="P-loop containing nucleotide triphosphate hydrolases"/>
    <property type="match status" value="1"/>
</dbReference>
<evidence type="ECO:0000313" key="6">
    <source>
        <dbReference type="Proteomes" id="UP000199230"/>
    </source>
</evidence>
<evidence type="ECO:0000313" key="5">
    <source>
        <dbReference type="EMBL" id="SDZ08456.1"/>
    </source>
</evidence>
<proteinExistence type="predicted"/>
<dbReference type="PANTHER" id="PTHR42781:SF4">
    <property type="entry name" value="SPERMIDINE_PUTRESCINE IMPORT ATP-BINDING PROTEIN POTA"/>
    <property type="match status" value="1"/>
</dbReference>
<dbReference type="GO" id="GO:0016887">
    <property type="term" value="F:ATP hydrolysis activity"/>
    <property type="evidence" value="ECO:0007669"/>
    <property type="project" value="InterPro"/>
</dbReference>
<dbReference type="PANTHER" id="PTHR42781">
    <property type="entry name" value="SPERMIDINE/PUTRESCINE IMPORT ATP-BINDING PROTEIN POTA"/>
    <property type="match status" value="1"/>
</dbReference>
<keyword evidence="6" id="KW-1185">Reference proteome</keyword>
<keyword evidence="2" id="KW-0547">Nucleotide-binding</keyword>
<sequence length="209" mass="23327">MIALNIKKQMDTLTIQGNWQCAKGEVATLFGPSGSGKSVTLKMIAGLIMPDAGWIEIGNRTVYHHQKKTCMAAKDRGVGYVPQNYGLFPHMKVQNNILFGINEGNKQEKEEKALELLRSVGLEQKRHRYPSQLSGGEKQRVAILRALASSPEVLLLDEPFAAIDLAARKKLRTEIRDYLEKQQVATVLVTHDPEDIKMMRGQVIPYGNS</sequence>
<accession>A0A1H3Q4Z6</accession>
<gene>
    <name evidence="5" type="ORF">SAMN05192546_10889</name>
</gene>
<dbReference type="STRING" id="159292.SAMN05192546_10889"/>
<evidence type="ECO:0000256" key="1">
    <source>
        <dbReference type="ARBA" id="ARBA00022448"/>
    </source>
</evidence>